<keyword evidence="2" id="KW-0479">Metal-binding</keyword>
<dbReference type="Pfam" id="PF00730">
    <property type="entry name" value="HhH-GPD"/>
    <property type="match status" value="1"/>
</dbReference>
<name>E7AB95_HELFC</name>
<gene>
    <name evidence="6" type="ordered locus">Hfelis_15690</name>
</gene>
<keyword evidence="1" id="KW-0004">4Fe-4S</keyword>
<dbReference type="InterPro" id="IPR003265">
    <property type="entry name" value="HhH-GPD_domain"/>
</dbReference>
<evidence type="ECO:0000256" key="3">
    <source>
        <dbReference type="ARBA" id="ARBA00023004"/>
    </source>
</evidence>
<evidence type="ECO:0000313" key="7">
    <source>
        <dbReference type="Proteomes" id="UP000007934"/>
    </source>
</evidence>
<keyword evidence="4" id="KW-0411">Iron-sulfur</keyword>
<dbReference type="GeneID" id="36133350"/>
<dbReference type="PANTHER" id="PTHR10359:SF19">
    <property type="entry name" value="DNA REPAIR GLYCOSYLASE MJ1434-RELATED"/>
    <property type="match status" value="1"/>
</dbReference>
<keyword evidence="6" id="KW-0378">Hydrolase</keyword>
<dbReference type="GO" id="GO:0046872">
    <property type="term" value="F:metal ion binding"/>
    <property type="evidence" value="ECO:0007669"/>
    <property type="project" value="UniProtKB-KW"/>
</dbReference>
<dbReference type="GO" id="GO:0051539">
    <property type="term" value="F:4 iron, 4 sulfur cluster binding"/>
    <property type="evidence" value="ECO:0007669"/>
    <property type="project" value="UniProtKB-KW"/>
</dbReference>
<dbReference type="InterPro" id="IPR023170">
    <property type="entry name" value="HhH_base_excis_C"/>
</dbReference>
<accession>E7AB95</accession>
<evidence type="ECO:0000259" key="5">
    <source>
        <dbReference type="SMART" id="SM00478"/>
    </source>
</evidence>
<keyword evidence="7" id="KW-1185">Reference proteome</keyword>
<keyword evidence="6" id="KW-0255">Endonuclease</keyword>
<organism evidence="6 7">
    <name type="scientific">Helicobacter felis (strain ATCC 49179 / CCUG 28539 / NCTC 12436 / CS1)</name>
    <dbReference type="NCBI Taxonomy" id="936155"/>
    <lineage>
        <taxon>Bacteria</taxon>
        <taxon>Pseudomonadati</taxon>
        <taxon>Campylobacterota</taxon>
        <taxon>Epsilonproteobacteria</taxon>
        <taxon>Campylobacterales</taxon>
        <taxon>Helicobacteraceae</taxon>
        <taxon>Helicobacter</taxon>
    </lineage>
</organism>
<reference evidence="6 7" key="1">
    <citation type="journal article" date="2011" name="Genome Biol. Evol.">
        <title>Comparative whole genome sequence analysis of the carcinogenic bacterial model pathogen Helicobacter felis.</title>
        <authorList>
            <person name="Arnold I.C."/>
            <person name="Zigova Z."/>
            <person name="Holden M."/>
            <person name="Lawley T.D."/>
            <person name="Rad R."/>
            <person name="Dougan G."/>
            <person name="Falkow S."/>
            <person name="Bentley S.D."/>
            <person name="Muller A."/>
        </authorList>
    </citation>
    <scope>NUCLEOTIDE SEQUENCE [LARGE SCALE GENOMIC DNA]</scope>
    <source>
        <strain evidence="7">ATCC 49179 / CCUG 28539 / NCTC 12436 / CS1</strain>
    </source>
</reference>
<dbReference type="GO" id="GO:0140078">
    <property type="term" value="F:class I DNA-(apurinic or apyrimidinic site) endonuclease activity"/>
    <property type="evidence" value="ECO:0007669"/>
    <property type="project" value="UniProtKB-EC"/>
</dbReference>
<dbReference type="OrthoDB" id="9802365at2"/>
<evidence type="ECO:0000256" key="1">
    <source>
        <dbReference type="ARBA" id="ARBA00022485"/>
    </source>
</evidence>
<dbReference type="Gene3D" id="1.10.1670.10">
    <property type="entry name" value="Helix-hairpin-Helix base-excision DNA repair enzymes (C-terminal)"/>
    <property type="match status" value="1"/>
</dbReference>
<dbReference type="InterPro" id="IPR011257">
    <property type="entry name" value="DNA_glycosylase"/>
</dbReference>
<dbReference type="Gene3D" id="1.10.340.30">
    <property type="entry name" value="Hypothetical protein, domain 2"/>
    <property type="match status" value="1"/>
</dbReference>
<dbReference type="SMART" id="SM00478">
    <property type="entry name" value="ENDO3c"/>
    <property type="match status" value="1"/>
</dbReference>
<dbReference type="Proteomes" id="UP000007934">
    <property type="component" value="Chromosome"/>
</dbReference>
<keyword evidence="3" id="KW-0408">Iron</keyword>
<sequence length="221" mass="25375">MNWPFCLLKTLKSLNLLQSSPPLWWPNAGSFEVVVGAILTQRARWERVCLSLENLQKSQLLNLEKLAQCRPQDLIPLIAPSGFYQQKARYLIALSQHILEDFKDFKTFQAEVSRDWLLGQKGIGFESADSILNYACLRPVLVVDAYTYKLLASLGIELEDYHALQEFFTHALQENLEATLALYNYQLPLASIYARLHGKIVECMRAKIDLKPHLKDCDDLY</sequence>
<dbReference type="GO" id="GO:0006284">
    <property type="term" value="P:base-excision repair"/>
    <property type="evidence" value="ECO:0007669"/>
    <property type="project" value="InterPro"/>
</dbReference>
<dbReference type="CDD" id="cd00056">
    <property type="entry name" value="ENDO3c"/>
    <property type="match status" value="1"/>
</dbReference>
<proteinExistence type="predicted"/>
<dbReference type="eggNOG" id="COG2231">
    <property type="taxonomic scope" value="Bacteria"/>
</dbReference>
<dbReference type="EMBL" id="FQ670179">
    <property type="protein sequence ID" value="CBY83653.1"/>
    <property type="molecule type" value="Genomic_DNA"/>
</dbReference>
<keyword evidence="6" id="KW-0540">Nuclease</keyword>
<evidence type="ECO:0000313" key="6">
    <source>
        <dbReference type="EMBL" id="CBY83653.1"/>
    </source>
</evidence>
<keyword evidence="6" id="KW-0456">Lyase</keyword>
<dbReference type="RefSeq" id="WP_013470014.1">
    <property type="nucleotide sequence ID" value="NC_014810.2"/>
</dbReference>
<dbReference type="PANTHER" id="PTHR10359">
    <property type="entry name" value="A/G-SPECIFIC ADENINE GLYCOSYLASE/ENDONUCLEASE III"/>
    <property type="match status" value="1"/>
</dbReference>
<dbReference type="AlphaFoldDB" id="E7AB95"/>
<dbReference type="KEGG" id="hfe:HFELIS_15690"/>
<dbReference type="HOGENOM" id="CLU_012862_6_0_7"/>
<evidence type="ECO:0000256" key="2">
    <source>
        <dbReference type="ARBA" id="ARBA00022723"/>
    </source>
</evidence>
<dbReference type="EC" id="4.2.99.18" evidence="6"/>
<dbReference type="SUPFAM" id="SSF48150">
    <property type="entry name" value="DNA-glycosylase"/>
    <property type="match status" value="1"/>
</dbReference>
<dbReference type="NCBIfam" id="NF010494">
    <property type="entry name" value="PRK13913.1"/>
    <property type="match status" value="1"/>
</dbReference>
<dbReference type="STRING" id="936155.HFELIS_15690"/>
<feature type="domain" description="HhH-GPD" evidence="5">
    <location>
        <begin position="39"/>
        <end position="189"/>
    </location>
</feature>
<protein>
    <submittedName>
        <fullName evidence="6">Endonuclease III</fullName>
        <ecNumber evidence="6">4.2.99.18</ecNumber>
    </submittedName>
</protein>
<evidence type="ECO:0000256" key="4">
    <source>
        <dbReference type="ARBA" id="ARBA00023014"/>
    </source>
</evidence>